<evidence type="ECO:0000313" key="3">
    <source>
        <dbReference type="Proteomes" id="UP000728185"/>
    </source>
</evidence>
<dbReference type="AlphaFoldDB" id="A0A8E0VM14"/>
<protein>
    <submittedName>
        <fullName evidence="2">Putative Helicase mot1</fullName>
    </submittedName>
</protein>
<keyword evidence="2" id="KW-0347">Helicase</keyword>
<evidence type="ECO:0000256" key="1">
    <source>
        <dbReference type="SAM" id="MobiDB-lite"/>
    </source>
</evidence>
<keyword evidence="2" id="KW-0378">Hydrolase</keyword>
<sequence>MSLLRSRNWISRVAAADVIRSIVRHLPNWSPPTAAHSYGGSLPDMVRASDGFLSLEDLRLDRVLAQGARLYSMDVRELECPTSRCSNPSNYDDTSDAVKENGPPSSPLTVQRQELNKRLGLDDDGNVISSVLATHANVSLNHWIGSDDLDDHTASETTGSSVCQLDVAVCAHLLRKSLIDHYRFAGSPCTDTSSVAEDRWFYEIIMQYHNCIVTF</sequence>
<dbReference type="EMBL" id="LUCM01002708">
    <property type="protein sequence ID" value="KAA0196952.1"/>
    <property type="molecule type" value="Genomic_DNA"/>
</dbReference>
<feature type="compositionally biased region" description="Polar residues" evidence="1">
    <location>
        <begin position="83"/>
        <end position="92"/>
    </location>
</feature>
<name>A0A8E0VM14_9TREM</name>
<evidence type="ECO:0000313" key="2">
    <source>
        <dbReference type="EMBL" id="KAA0196952.1"/>
    </source>
</evidence>
<accession>A0A8E0VM14</accession>
<gene>
    <name evidence="2" type="ORF">FBUS_10640</name>
</gene>
<proteinExistence type="predicted"/>
<comment type="caution">
    <text evidence="2">The sequence shown here is derived from an EMBL/GenBank/DDBJ whole genome shotgun (WGS) entry which is preliminary data.</text>
</comment>
<keyword evidence="2" id="KW-0547">Nucleotide-binding</keyword>
<dbReference type="GO" id="GO:0004386">
    <property type="term" value="F:helicase activity"/>
    <property type="evidence" value="ECO:0007669"/>
    <property type="project" value="UniProtKB-KW"/>
</dbReference>
<dbReference type="OrthoDB" id="10252227at2759"/>
<dbReference type="Proteomes" id="UP000728185">
    <property type="component" value="Unassembled WGS sequence"/>
</dbReference>
<keyword evidence="3" id="KW-1185">Reference proteome</keyword>
<keyword evidence="2" id="KW-0067">ATP-binding</keyword>
<feature type="region of interest" description="Disordered" evidence="1">
    <location>
        <begin position="81"/>
        <end position="109"/>
    </location>
</feature>
<organism evidence="2 3">
    <name type="scientific">Fasciolopsis buskii</name>
    <dbReference type="NCBI Taxonomy" id="27845"/>
    <lineage>
        <taxon>Eukaryota</taxon>
        <taxon>Metazoa</taxon>
        <taxon>Spiralia</taxon>
        <taxon>Lophotrochozoa</taxon>
        <taxon>Platyhelminthes</taxon>
        <taxon>Trematoda</taxon>
        <taxon>Digenea</taxon>
        <taxon>Plagiorchiida</taxon>
        <taxon>Echinostomata</taxon>
        <taxon>Echinostomatoidea</taxon>
        <taxon>Fasciolidae</taxon>
        <taxon>Fasciolopsis</taxon>
    </lineage>
</organism>
<reference evidence="2" key="1">
    <citation type="submission" date="2019-05" db="EMBL/GenBank/DDBJ databases">
        <title>Annotation for the trematode Fasciolopsis buski.</title>
        <authorList>
            <person name="Choi Y.-J."/>
        </authorList>
    </citation>
    <scope>NUCLEOTIDE SEQUENCE</scope>
    <source>
        <strain evidence="2">HT</strain>
        <tissue evidence="2">Whole worm</tissue>
    </source>
</reference>